<evidence type="ECO:0000256" key="1">
    <source>
        <dbReference type="ARBA" id="ARBA00004141"/>
    </source>
</evidence>
<dbReference type="FunFam" id="1.20.1720.10:FF:000061">
    <property type="entry name" value="Uncharacterized protein"/>
    <property type="match status" value="1"/>
</dbReference>
<evidence type="ECO:0000259" key="7">
    <source>
        <dbReference type="PROSITE" id="PS50850"/>
    </source>
</evidence>
<feature type="transmembrane region" description="Helical" evidence="6">
    <location>
        <begin position="107"/>
        <end position="127"/>
    </location>
</feature>
<evidence type="ECO:0000313" key="8">
    <source>
        <dbReference type="EMBL" id="CAK4033824.1"/>
    </source>
</evidence>
<gene>
    <name evidence="8" type="ORF">LECACI_7A008982</name>
</gene>
<feature type="transmembrane region" description="Helical" evidence="6">
    <location>
        <begin position="479"/>
        <end position="503"/>
    </location>
</feature>
<dbReference type="GO" id="GO:0005886">
    <property type="term" value="C:plasma membrane"/>
    <property type="evidence" value="ECO:0007669"/>
    <property type="project" value="TreeGrafter"/>
</dbReference>
<feature type="transmembrane region" description="Helical" evidence="6">
    <location>
        <begin position="139"/>
        <end position="162"/>
    </location>
</feature>
<keyword evidence="9" id="KW-1185">Reference proteome</keyword>
<evidence type="ECO:0000256" key="2">
    <source>
        <dbReference type="ARBA" id="ARBA00022692"/>
    </source>
</evidence>
<dbReference type="EMBL" id="CAVMBE010000095">
    <property type="protein sequence ID" value="CAK4033824.1"/>
    <property type="molecule type" value="Genomic_DNA"/>
</dbReference>
<dbReference type="PROSITE" id="PS50850">
    <property type="entry name" value="MFS"/>
    <property type="match status" value="1"/>
</dbReference>
<feature type="transmembrane region" description="Helical" evidence="6">
    <location>
        <begin position="450"/>
        <end position="473"/>
    </location>
</feature>
<comment type="caution">
    <text evidence="8">The sequence shown here is derived from an EMBL/GenBank/DDBJ whole genome shotgun (WGS) entry which is preliminary data.</text>
</comment>
<dbReference type="InterPro" id="IPR011701">
    <property type="entry name" value="MFS"/>
</dbReference>
<dbReference type="Gene3D" id="1.20.1250.20">
    <property type="entry name" value="MFS general substrate transporter like domains"/>
    <property type="match status" value="1"/>
</dbReference>
<keyword evidence="2 6" id="KW-0812">Transmembrane</keyword>
<dbReference type="Proteomes" id="UP001296104">
    <property type="component" value="Unassembled WGS sequence"/>
</dbReference>
<feature type="compositionally biased region" description="Acidic residues" evidence="5">
    <location>
        <begin position="1"/>
        <end position="14"/>
    </location>
</feature>
<evidence type="ECO:0000256" key="3">
    <source>
        <dbReference type="ARBA" id="ARBA00022989"/>
    </source>
</evidence>
<keyword evidence="3 6" id="KW-1133">Transmembrane helix</keyword>
<feature type="transmembrane region" description="Helical" evidence="6">
    <location>
        <begin position="199"/>
        <end position="220"/>
    </location>
</feature>
<keyword evidence="4 6" id="KW-0472">Membrane</keyword>
<feature type="transmembrane region" description="Helical" evidence="6">
    <location>
        <begin position="369"/>
        <end position="391"/>
    </location>
</feature>
<dbReference type="PANTHER" id="PTHR23502">
    <property type="entry name" value="MAJOR FACILITATOR SUPERFAMILY"/>
    <property type="match status" value="1"/>
</dbReference>
<evidence type="ECO:0000256" key="5">
    <source>
        <dbReference type="SAM" id="MobiDB-lite"/>
    </source>
</evidence>
<feature type="transmembrane region" description="Helical" evidence="6">
    <location>
        <begin position="232"/>
        <end position="256"/>
    </location>
</feature>
<evidence type="ECO:0000313" key="9">
    <source>
        <dbReference type="Proteomes" id="UP001296104"/>
    </source>
</evidence>
<feature type="domain" description="Major facilitator superfamily (MFS) profile" evidence="7">
    <location>
        <begin position="108"/>
        <end position="575"/>
    </location>
</feature>
<dbReference type="InterPro" id="IPR020846">
    <property type="entry name" value="MFS_dom"/>
</dbReference>
<dbReference type="GO" id="GO:0022857">
    <property type="term" value="F:transmembrane transporter activity"/>
    <property type="evidence" value="ECO:0007669"/>
    <property type="project" value="InterPro"/>
</dbReference>
<comment type="subcellular location">
    <subcellularLocation>
        <location evidence="1">Membrane</location>
        <topology evidence="1">Multi-pass membrane protein</topology>
    </subcellularLocation>
</comment>
<feature type="transmembrane region" description="Helical" evidence="6">
    <location>
        <begin position="403"/>
        <end position="426"/>
    </location>
</feature>
<evidence type="ECO:0000256" key="4">
    <source>
        <dbReference type="ARBA" id="ARBA00023136"/>
    </source>
</evidence>
<feature type="transmembrane region" description="Helical" evidence="6">
    <location>
        <begin position="524"/>
        <end position="542"/>
    </location>
</feature>
<accession>A0AAI8Z7A0</accession>
<feature type="transmembrane region" description="Helical" evidence="6">
    <location>
        <begin position="262"/>
        <end position="282"/>
    </location>
</feature>
<organism evidence="8 9">
    <name type="scientific">Lecanosticta acicola</name>
    <dbReference type="NCBI Taxonomy" id="111012"/>
    <lineage>
        <taxon>Eukaryota</taxon>
        <taxon>Fungi</taxon>
        <taxon>Dikarya</taxon>
        <taxon>Ascomycota</taxon>
        <taxon>Pezizomycotina</taxon>
        <taxon>Dothideomycetes</taxon>
        <taxon>Dothideomycetidae</taxon>
        <taxon>Mycosphaerellales</taxon>
        <taxon>Mycosphaerellaceae</taxon>
        <taxon>Lecanosticta</taxon>
    </lineage>
</organism>
<feature type="transmembrane region" description="Helical" evidence="6">
    <location>
        <begin position="174"/>
        <end position="193"/>
    </location>
</feature>
<proteinExistence type="predicted"/>
<protein>
    <submittedName>
        <fullName evidence="8">Related to MFS multidrug transporter</fullName>
    </submittedName>
</protein>
<feature type="region of interest" description="Disordered" evidence="5">
    <location>
        <begin position="1"/>
        <end position="25"/>
    </location>
</feature>
<dbReference type="InterPro" id="IPR036259">
    <property type="entry name" value="MFS_trans_sf"/>
</dbReference>
<dbReference type="Pfam" id="PF07690">
    <property type="entry name" value="MFS_1"/>
    <property type="match status" value="1"/>
</dbReference>
<feature type="transmembrane region" description="Helical" evidence="6">
    <location>
        <begin position="548"/>
        <end position="566"/>
    </location>
</feature>
<evidence type="ECO:0000256" key="6">
    <source>
        <dbReference type="SAM" id="Phobius"/>
    </source>
</evidence>
<dbReference type="AlphaFoldDB" id="A0AAI8Z7A0"/>
<sequence>MADPEVELPQDPSEDMNSQSNPEIIREELARQPKDDSSSSLAQEGTIGPADEIVWHYLTFETELPSLAYLSQLPSSQRDENRSPPPECPNLKKYGSPFLWPEKSKSIIMYLSCIATAFTAYNAGAYSSGLDQMTEEWHISRVAGLVGITTFTCGFGVAPMFLAPFSEINGRRPVFVVTGLLWVVFQIVCAVTPTFAGELVARFLAGCMSSTFSTMVGGVVSDIYHAKERNAAMALFSGSAMFGTGFGPLISGFLAMHTTWRWIFYLQVIVDGVIMIFVFFFFKETRGSVLLSRKAKALNQYYDRLEGAGYYGHMMRTDAEKHTSTPTTTTTTPQRIRWKCKSDEERSSLLTMIRISLYRPFHMLLTEPVVFVFSLWISFSWAVLYMTFSAIPLIYETTYAFDLAQTGCVFAAISIASLLFIPVSIYQDKLALAYLGPKQRHILTTPEGRLYFACLESALLPLGCIWFCVAGAYPDVPWIVPTLGIACATMGVFSVYLAVFNYLADAYHRYASSALAAQSFCRNLLAGAFPLFTTPMFTTLTFQGAGGFLGGMGFLLTTVPWVLLLFGPQIRAKSKLASEIMEKVV</sequence>
<name>A0AAI8Z7A0_9PEZI</name>
<dbReference type="PANTHER" id="PTHR23502:SF134">
    <property type="entry name" value="MAJOR FACILITATOR SUPERFAMILY (MFS) PROFILE DOMAIN-CONTAINING PROTEIN-RELATED"/>
    <property type="match status" value="1"/>
</dbReference>
<dbReference type="SUPFAM" id="SSF103473">
    <property type="entry name" value="MFS general substrate transporter"/>
    <property type="match status" value="1"/>
</dbReference>
<reference evidence="8" key="1">
    <citation type="submission" date="2023-11" db="EMBL/GenBank/DDBJ databases">
        <authorList>
            <person name="Alioto T."/>
            <person name="Alioto T."/>
            <person name="Gomez Garrido J."/>
        </authorList>
    </citation>
    <scope>NUCLEOTIDE SEQUENCE</scope>
</reference>